<dbReference type="Pfam" id="PF01523">
    <property type="entry name" value="PmbA_TldD_1st"/>
    <property type="match status" value="1"/>
</dbReference>
<evidence type="ECO:0000259" key="8">
    <source>
        <dbReference type="Pfam" id="PF19289"/>
    </source>
</evidence>
<dbReference type="Pfam" id="PF19289">
    <property type="entry name" value="PmbA_TldD_3rd"/>
    <property type="match status" value="1"/>
</dbReference>
<organism evidence="10 11">
    <name type="scientific">Vibrio campbellii (strain ATCC BAA-1116)</name>
    <dbReference type="NCBI Taxonomy" id="2902295"/>
    <lineage>
        <taxon>Bacteria</taxon>
        <taxon>Pseudomonadati</taxon>
        <taxon>Pseudomonadota</taxon>
        <taxon>Gammaproteobacteria</taxon>
        <taxon>Vibrionales</taxon>
        <taxon>Vibrionaceae</taxon>
        <taxon>Vibrio</taxon>
    </lineage>
</organism>
<feature type="domain" description="Metalloprotease TldD/E N-terminal" evidence="7">
    <location>
        <begin position="32"/>
        <end position="96"/>
    </location>
</feature>
<dbReference type="Gene3D" id="3.30.2290.10">
    <property type="entry name" value="PmbA/TldD superfamily"/>
    <property type="match status" value="1"/>
</dbReference>
<evidence type="ECO:0000256" key="4">
    <source>
        <dbReference type="ARBA" id="ARBA00022670"/>
    </source>
</evidence>
<evidence type="ECO:0000313" key="11">
    <source>
        <dbReference type="Proteomes" id="UP000008152"/>
    </source>
</evidence>
<comment type="subcellular location">
    <subcellularLocation>
        <location evidence="1">Cytoplasm</location>
    </subcellularLocation>
</comment>
<keyword evidence="6" id="KW-0482">Metalloprotease</keyword>
<dbReference type="RefSeq" id="WP_012128981.1">
    <property type="nucleotide sequence ID" value="NC_009783.1"/>
</dbReference>
<evidence type="ECO:0000256" key="6">
    <source>
        <dbReference type="ARBA" id="ARBA00023049"/>
    </source>
</evidence>
<dbReference type="InterPro" id="IPR036059">
    <property type="entry name" value="TldD/PmbA_sf"/>
</dbReference>
<dbReference type="KEGG" id="vha:VIBHAR_03671"/>
<dbReference type="InterPro" id="IPR035068">
    <property type="entry name" value="TldD/PmbA_N"/>
</dbReference>
<evidence type="ECO:0000256" key="5">
    <source>
        <dbReference type="ARBA" id="ARBA00022801"/>
    </source>
</evidence>
<dbReference type="InterPro" id="IPR002510">
    <property type="entry name" value="Metalloprtase-TldD/E_N"/>
</dbReference>
<keyword evidence="5" id="KW-0378">Hydrolase</keyword>
<dbReference type="PANTHER" id="PTHR43421:SF1">
    <property type="entry name" value="METALLOPROTEASE PMBA"/>
    <property type="match status" value="1"/>
</dbReference>
<dbReference type="InterPro" id="IPR047657">
    <property type="entry name" value="PmbA"/>
</dbReference>
<dbReference type="Pfam" id="PF19290">
    <property type="entry name" value="PmbA_TldD_2nd"/>
    <property type="match status" value="1"/>
</dbReference>
<dbReference type="InterPro" id="IPR045569">
    <property type="entry name" value="Metalloprtase-TldD/E_C"/>
</dbReference>
<evidence type="ECO:0008006" key="12">
    <source>
        <dbReference type="Google" id="ProtNLM"/>
    </source>
</evidence>
<dbReference type="PATRIC" id="fig|338187.25.peg.2564"/>
<feature type="domain" description="Metalloprotease TldD/E central" evidence="9">
    <location>
        <begin position="124"/>
        <end position="231"/>
    </location>
</feature>
<sequence>MDIKQQVAEQRTELEQAVSRALEIAAAKSDAAEVAITKSTGLSVSTRMGDVENVEFNSDGALGITVYRGQRKGSASTSDLSEVAIEQTVLAALDIARYTSEDRFAGPAPKEYMVKEVPDLDLFHPDAPDPDYAAQVAIAAEKEALNYSDAIKQSDGASYDSHYGVKVYGNSHGLLASYASSRHSTSCCVIGVGQNGEMERDYSYTVARHRDDLWTPETVGRNAAEKTISRLDAQKLKTGKYPVMFAADVATGLIGHLVMAISGGNLYRKSSFLLDHLGKQVLPEWFNISERPHVLRGLASSPFDSEGVYTQDREIITDGVLATYLLTSYAARKMKMDPTGHAGGIHNWYVKSTGQNFEQMLKELGTGLLVTETMGQGVNVVTGDYSRGAAGFWVENGEIQYPVSEITIAGNLKDMFNQIVAVGTDVETHSQIQTGSILLDTMKVAGE</sequence>
<reference evidence="10 11" key="1">
    <citation type="submission" date="2007-08" db="EMBL/GenBank/DDBJ databases">
        <authorList>
            <consortium name="The Vibrio harveyi Genome Sequencing Project"/>
            <person name="Bassler B."/>
            <person name="Clifton S.W."/>
            <person name="Fulton L."/>
            <person name="Delehaunty K."/>
            <person name="Fronick C."/>
            <person name="Harrison M."/>
            <person name="Markivic C."/>
            <person name="Fulton R."/>
            <person name="Tin-Wollam A.-M."/>
            <person name="Shah N."/>
            <person name="Pepin K."/>
            <person name="Nash W."/>
            <person name="Thiruvilangam P."/>
            <person name="Bhonagiri V."/>
            <person name="Waters C."/>
            <person name="Tu K.C."/>
            <person name="Irgon J."/>
            <person name="Wilson R.K."/>
        </authorList>
    </citation>
    <scope>NUCLEOTIDE SEQUENCE [LARGE SCALE GENOMIC DNA]</scope>
    <source>
        <strain evidence="11">ATCC BAA-1116 / BB120</strain>
    </source>
</reference>
<dbReference type="AlphaFoldDB" id="A7MSA7"/>
<evidence type="ECO:0000313" key="10">
    <source>
        <dbReference type="EMBL" id="ABU72585.1"/>
    </source>
</evidence>
<dbReference type="EMBL" id="CP000789">
    <property type="protein sequence ID" value="ABU72585.1"/>
    <property type="molecule type" value="Genomic_DNA"/>
</dbReference>
<gene>
    <name evidence="10" type="ordered locus">VIBHAR_03671</name>
</gene>
<dbReference type="Proteomes" id="UP000008152">
    <property type="component" value="Chromosome I"/>
</dbReference>
<evidence type="ECO:0000256" key="2">
    <source>
        <dbReference type="ARBA" id="ARBA00005836"/>
    </source>
</evidence>
<dbReference type="GO" id="GO:0006508">
    <property type="term" value="P:proteolysis"/>
    <property type="evidence" value="ECO:0007669"/>
    <property type="project" value="UniProtKB-KW"/>
</dbReference>
<evidence type="ECO:0000256" key="3">
    <source>
        <dbReference type="ARBA" id="ARBA00022490"/>
    </source>
</evidence>
<dbReference type="GO" id="GO:0008237">
    <property type="term" value="F:metallopeptidase activity"/>
    <property type="evidence" value="ECO:0007669"/>
    <property type="project" value="UniProtKB-KW"/>
</dbReference>
<keyword evidence="4" id="KW-0645">Protease</keyword>
<dbReference type="NCBIfam" id="NF008268">
    <property type="entry name" value="PRK11040.1"/>
    <property type="match status" value="1"/>
</dbReference>
<dbReference type="GO" id="GO:0005829">
    <property type="term" value="C:cytosol"/>
    <property type="evidence" value="ECO:0007669"/>
    <property type="project" value="TreeGrafter"/>
</dbReference>
<dbReference type="InterPro" id="IPR045570">
    <property type="entry name" value="Metalloprtase-TldD/E_cen_dom"/>
</dbReference>
<evidence type="ECO:0000256" key="1">
    <source>
        <dbReference type="ARBA" id="ARBA00004496"/>
    </source>
</evidence>
<accession>A7MSA7</accession>
<keyword evidence="3" id="KW-0963">Cytoplasm</keyword>
<evidence type="ECO:0000259" key="9">
    <source>
        <dbReference type="Pfam" id="PF19290"/>
    </source>
</evidence>
<feature type="domain" description="Metalloprotease TldD/E C-terminal" evidence="8">
    <location>
        <begin position="238"/>
        <end position="446"/>
    </location>
</feature>
<dbReference type="PANTHER" id="PTHR43421">
    <property type="entry name" value="METALLOPROTEASE PMBA"/>
    <property type="match status" value="1"/>
</dbReference>
<dbReference type="FunFam" id="3.30.2290.10:FF:000002">
    <property type="entry name" value="Metalloprotease PmbA homolog"/>
    <property type="match status" value="1"/>
</dbReference>
<evidence type="ECO:0000259" key="7">
    <source>
        <dbReference type="Pfam" id="PF01523"/>
    </source>
</evidence>
<comment type="similarity">
    <text evidence="2">Belongs to the peptidase U62 family.</text>
</comment>
<dbReference type="SUPFAM" id="SSF111283">
    <property type="entry name" value="Putative modulator of DNA gyrase, PmbA/TldD"/>
    <property type="match status" value="1"/>
</dbReference>
<protein>
    <recommendedName>
        <fullName evidence="12">Metalloprotease PmbA</fullName>
    </recommendedName>
</protein>
<name>A7MSA7_VIBC1</name>
<proteinExistence type="inferred from homology"/>